<comment type="caution">
    <text evidence="4">The sequence shown here is derived from an EMBL/GenBank/DDBJ whole genome shotgun (WGS) entry which is preliminary data.</text>
</comment>
<dbReference type="SUPFAM" id="SSF55073">
    <property type="entry name" value="Nucleotide cyclase"/>
    <property type="match status" value="1"/>
</dbReference>
<evidence type="ECO:0000313" key="5">
    <source>
        <dbReference type="Proteomes" id="UP001157353"/>
    </source>
</evidence>
<dbReference type="Proteomes" id="UP001157353">
    <property type="component" value="Unassembled WGS sequence"/>
</dbReference>
<dbReference type="Gene3D" id="3.30.70.270">
    <property type="match status" value="1"/>
</dbReference>
<organism evidence="4 5">
    <name type="scientific">Psychromonas marina</name>
    <dbReference type="NCBI Taxonomy" id="88364"/>
    <lineage>
        <taxon>Bacteria</taxon>
        <taxon>Pseudomonadati</taxon>
        <taxon>Pseudomonadota</taxon>
        <taxon>Gammaproteobacteria</taxon>
        <taxon>Alteromonadales</taxon>
        <taxon>Psychromonadaceae</taxon>
        <taxon>Psychromonas</taxon>
    </lineage>
</organism>
<dbReference type="RefSeq" id="WP_284203347.1">
    <property type="nucleotide sequence ID" value="NZ_BSPQ01000002.1"/>
</dbReference>
<name>A0ABQ6DYJ1_9GAMM</name>
<dbReference type="PROSITE" id="PS50887">
    <property type="entry name" value="GGDEF"/>
    <property type="match status" value="1"/>
</dbReference>
<dbReference type="Pfam" id="PF05228">
    <property type="entry name" value="CHASE4"/>
    <property type="match status" value="1"/>
</dbReference>
<dbReference type="InterPro" id="IPR029787">
    <property type="entry name" value="Nucleotide_cyclase"/>
</dbReference>
<dbReference type="PANTHER" id="PTHR45138:SF9">
    <property type="entry name" value="DIGUANYLATE CYCLASE DGCM-RELATED"/>
    <property type="match status" value="1"/>
</dbReference>
<dbReference type="EMBL" id="BSPQ01000002">
    <property type="protein sequence ID" value="GLS90229.1"/>
    <property type="molecule type" value="Genomic_DNA"/>
</dbReference>
<comment type="catalytic activity">
    <reaction evidence="2">
        <text>2 GTP = 3',3'-c-di-GMP + 2 diphosphate</text>
        <dbReference type="Rhea" id="RHEA:24898"/>
        <dbReference type="ChEBI" id="CHEBI:33019"/>
        <dbReference type="ChEBI" id="CHEBI:37565"/>
        <dbReference type="ChEBI" id="CHEBI:58805"/>
        <dbReference type="EC" id="2.7.7.65"/>
    </reaction>
</comment>
<dbReference type="CDD" id="cd01949">
    <property type="entry name" value="GGDEF"/>
    <property type="match status" value="1"/>
</dbReference>
<dbReference type="InterPro" id="IPR007892">
    <property type="entry name" value="CHASE4"/>
</dbReference>
<dbReference type="EC" id="2.7.7.65" evidence="1"/>
<dbReference type="InterPro" id="IPR000160">
    <property type="entry name" value="GGDEF_dom"/>
</dbReference>
<dbReference type="Pfam" id="PF00990">
    <property type="entry name" value="GGDEF"/>
    <property type="match status" value="1"/>
</dbReference>
<sequence length="524" mass="59250">MKNITFNQLQLRLLALLFLLFTSAVFGYRYFVELPKLEQSISKLSERERDTLTFSIASVLDTLSRINFDYAVWTSSYDFIRLQDDDYIEENLVSNTFVSLEIDGIFYLDEHLKPVLVKGFHHIKQTDLNFLFYDFDKYPNNINMLPSATTETGAPKKVGFINTLYGPAMYSATQIRNSDMMGENRGFLIMIRLLAPAFVDALSKFTLAKVDYLPVPTGEVLSQLKSWEEKVTGAKVTPYCDILLPDSNNVPVSALRMTHSTGTIPPLVNEQSIIFIVLMSLFIYLVHRLVLICIIEPVTRLAADIKQRDNIEKYDPIDEHYTVKELALVSKNVNQLMATVKQQNDILAHQVNTDQLTQIMNRRGLINVLETYKALCIREKIGFVLVMADIDHFKQFNDTAGHLEGDVALIEVANTLNEQCKRSGDVCARYGGEEFTLLFREMSEDDLNTKLSAILQAMKDLNLAHPSSPTAKHITISMGAVIIRATDISGFDLSIDDVLRHADKSLYEAKDAGRGCFIIDNLVI</sequence>
<dbReference type="PANTHER" id="PTHR45138">
    <property type="entry name" value="REGULATORY COMPONENTS OF SENSORY TRANSDUCTION SYSTEM"/>
    <property type="match status" value="1"/>
</dbReference>
<proteinExistence type="predicted"/>
<dbReference type="InterPro" id="IPR043128">
    <property type="entry name" value="Rev_trsase/Diguanyl_cyclase"/>
</dbReference>
<evidence type="ECO:0000259" key="3">
    <source>
        <dbReference type="PROSITE" id="PS50887"/>
    </source>
</evidence>
<protein>
    <recommendedName>
        <fullName evidence="1">diguanylate cyclase</fullName>
        <ecNumber evidence="1">2.7.7.65</ecNumber>
    </recommendedName>
</protein>
<dbReference type="NCBIfam" id="TIGR00254">
    <property type="entry name" value="GGDEF"/>
    <property type="match status" value="1"/>
</dbReference>
<evidence type="ECO:0000313" key="4">
    <source>
        <dbReference type="EMBL" id="GLS90229.1"/>
    </source>
</evidence>
<dbReference type="SMART" id="SM00267">
    <property type="entry name" value="GGDEF"/>
    <property type="match status" value="1"/>
</dbReference>
<accession>A0ABQ6DYJ1</accession>
<gene>
    <name evidence="4" type="ORF">GCM10007916_12960</name>
</gene>
<feature type="domain" description="GGDEF" evidence="3">
    <location>
        <begin position="381"/>
        <end position="522"/>
    </location>
</feature>
<evidence type="ECO:0000256" key="2">
    <source>
        <dbReference type="ARBA" id="ARBA00034247"/>
    </source>
</evidence>
<reference evidence="5" key="1">
    <citation type="journal article" date="2019" name="Int. J. Syst. Evol. Microbiol.">
        <title>The Global Catalogue of Microorganisms (GCM) 10K type strain sequencing project: providing services to taxonomists for standard genome sequencing and annotation.</title>
        <authorList>
            <consortium name="The Broad Institute Genomics Platform"/>
            <consortium name="The Broad Institute Genome Sequencing Center for Infectious Disease"/>
            <person name="Wu L."/>
            <person name="Ma J."/>
        </authorList>
    </citation>
    <scope>NUCLEOTIDE SEQUENCE [LARGE SCALE GENOMIC DNA]</scope>
    <source>
        <strain evidence="5">NBRC 103166</strain>
    </source>
</reference>
<evidence type="ECO:0000256" key="1">
    <source>
        <dbReference type="ARBA" id="ARBA00012528"/>
    </source>
</evidence>
<keyword evidence="5" id="KW-1185">Reference proteome</keyword>
<dbReference type="InterPro" id="IPR050469">
    <property type="entry name" value="Diguanylate_Cyclase"/>
</dbReference>